<evidence type="ECO:0000256" key="4">
    <source>
        <dbReference type="ARBA" id="ARBA00022833"/>
    </source>
</evidence>
<feature type="domain" description="Metallo-beta-lactamase" evidence="6">
    <location>
        <begin position="89"/>
        <end position="296"/>
    </location>
</feature>
<reference evidence="7 8" key="1">
    <citation type="submission" date="2018-07" db="EMBL/GenBank/DDBJ databases">
        <authorList>
            <person name="Quirk P.G."/>
            <person name="Krulwich T.A."/>
        </authorList>
    </citation>
    <scope>NUCLEOTIDE SEQUENCE [LARGE SCALE GENOMIC DNA]</scope>
    <source>
        <strain evidence="7 8">CC-BB4</strain>
    </source>
</reference>
<dbReference type="SUPFAM" id="SSF56281">
    <property type="entry name" value="Metallo-hydrolase/oxidoreductase"/>
    <property type="match status" value="1"/>
</dbReference>
<dbReference type="CDD" id="cd07720">
    <property type="entry name" value="OPHC2-like_MBL-fold"/>
    <property type="match status" value="1"/>
</dbReference>
<dbReference type="PROSITE" id="PS51318">
    <property type="entry name" value="TAT"/>
    <property type="match status" value="1"/>
</dbReference>
<comment type="similarity">
    <text evidence="1">Belongs to the metallo-beta-lactamase superfamily.</text>
</comment>
<dbReference type="Pfam" id="PF00753">
    <property type="entry name" value="Lactamase_B"/>
    <property type="match status" value="1"/>
</dbReference>
<dbReference type="EMBL" id="CP031417">
    <property type="protein sequence ID" value="AXK80376.1"/>
    <property type="molecule type" value="Genomic_DNA"/>
</dbReference>
<dbReference type="InterPro" id="IPR006311">
    <property type="entry name" value="TAT_signal"/>
</dbReference>
<name>A0A345ZTX9_9HYPH</name>
<accession>A0A345ZTX9</accession>
<keyword evidence="2" id="KW-0479">Metal-binding</keyword>
<evidence type="ECO:0000259" key="6">
    <source>
        <dbReference type="SMART" id="SM00849"/>
    </source>
</evidence>
<keyword evidence="4" id="KW-0862">Zinc</keyword>
<feature type="signal peptide" evidence="5">
    <location>
        <begin position="1"/>
        <end position="28"/>
    </location>
</feature>
<dbReference type="OrthoDB" id="9773738at2"/>
<evidence type="ECO:0000256" key="1">
    <source>
        <dbReference type="ARBA" id="ARBA00007749"/>
    </source>
</evidence>
<dbReference type="InterPro" id="IPR001279">
    <property type="entry name" value="Metallo-B-lactamas"/>
</dbReference>
<evidence type="ECO:0000313" key="7">
    <source>
        <dbReference type="EMBL" id="AXK80376.1"/>
    </source>
</evidence>
<dbReference type="SMART" id="SM00849">
    <property type="entry name" value="Lactamase_B"/>
    <property type="match status" value="1"/>
</dbReference>
<dbReference type="Gene3D" id="3.60.15.10">
    <property type="entry name" value="Ribonuclease Z/Hydroxyacylglutathione hydrolase-like"/>
    <property type="match status" value="1"/>
</dbReference>
<proteinExistence type="inferred from homology"/>
<protein>
    <submittedName>
        <fullName evidence="7">MBL fold metallo-hydrolase</fullName>
    </submittedName>
</protein>
<dbReference type="InterPro" id="IPR036866">
    <property type="entry name" value="RibonucZ/Hydroxyglut_hydro"/>
</dbReference>
<dbReference type="InterPro" id="IPR051013">
    <property type="entry name" value="MBL_superfamily_lactonases"/>
</dbReference>
<keyword evidence="8" id="KW-1185">Reference proteome</keyword>
<evidence type="ECO:0000256" key="5">
    <source>
        <dbReference type="SAM" id="SignalP"/>
    </source>
</evidence>
<dbReference type="PANTHER" id="PTHR42978">
    <property type="entry name" value="QUORUM-QUENCHING LACTONASE YTNP-RELATED-RELATED"/>
    <property type="match status" value="1"/>
</dbReference>
<evidence type="ECO:0000313" key="8">
    <source>
        <dbReference type="Proteomes" id="UP000254889"/>
    </source>
</evidence>
<dbReference type="AlphaFoldDB" id="A0A345ZTX9"/>
<sequence length="321" mass="33669">MQIDRRSALLGTAAVAAAGLPSLSPAHAQSADNGITGVYRYKFGDGEIVQVFDGSRTFPMPDNFVANVAKDQAAAAYEALYMPKGQVTITFSPLVVKSGGKTIAIDTGNGLGAFAATKGAVGNMRANMAAAGIDPKSVDIVLISHFHGDHIGGLKNADGTPAFPNAEIKVPAAEWAFWTDEANQSKANAANKGNFANVKKTFDGLTPTQFEAGKEVAPGIVSVATPGHTPGHVSFILGAGSKQLAVQGDVTNHPGVFMRNPGWHLMFDNEAAVAEATRRKLYDMALADKMPVIGYHFPFPSAGYVEKDGTGYRLVQVHALT</sequence>
<keyword evidence="5" id="KW-0732">Signal</keyword>
<dbReference type="PANTHER" id="PTHR42978:SF6">
    <property type="entry name" value="QUORUM-QUENCHING LACTONASE YTNP-RELATED"/>
    <property type="match status" value="1"/>
</dbReference>
<dbReference type="GO" id="GO:0046872">
    <property type="term" value="F:metal ion binding"/>
    <property type="evidence" value="ECO:0007669"/>
    <property type="project" value="UniProtKB-KW"/>
</dbReference>
<feature type="chain" id="PRO_5016824143" evidence="5">
    <location>
        <begin position="29"/>
        <end position="321"/>
    </location>
</feature>
<gene>
    <name evidence="7" type="ORF">DW352_07510</name>
</gene>
<evidence type="ECO:0000256" key="3">
    <source>
        <dbReference type="ARBA" id="ARBA00022801"/>
    </source>
</evidence>
<organism evidence="7 8">
    <name type="scientific">Pseudolabrys taiwanensis</name>
    <dbReference type="NCBI Taxonomy" id="331696"/>
    <lineage>
        <taxon>Bacteria</taxon>
        <taxon>Pseudomonadati</taxon>
        <taxon>Pseudomonadota</taxon>
        <taxon>Alphaproteobacteria</taxon>
        <taxon>Hyphomicrobiales</taxon>
        <taxon>Xanthobacteraceae</taxon>
        <taxon>Pseudolabrys</taxon>
    </lineage>
</organism>
<dbReference type="KEGG" id="ptaw:DW352_07510"/>
<evidence type="ECO:0000256" key="2">
    <source>
        <dbReference type="ARBA" id="ARBA00022723"/>
    </source>
</evidence>
<dbReference type="GO" id="GO:0016787">
    <property type="term" value="F:hydrolase activity"/>
    <property type="evidence" value="ECO:0007669"/>
    <property type="project" value="UniProtKB-KW"/>
</dbReference>
<keyword evidence="3 7" id="KW-0378">Hydrolase</keyword>
<dbReference type="RefSeq" id="WP_115689964.1">
    <property type="nucleotide sequence ID" value="NZ_CP031417.1"/>
</dbReference>
<dbReference type="Proteomes" id="UP000254889">
    <property type="component" value="Chromosome"/>
</dbReference>